<dbReference type="InterPro" id="IPR037518">
    <property type="entry name" value="MPN"/>
</dbReference>
<comment type="similarity">
    <text evidence="6">Belongs to the UPF0758 family.</text>
</comment>
<dbReference type="NCBIfam" id="NF000642">
    <property type="entry name" value="PRK00024.1"/>
    <property type="match status" value="1"/>
</dbReference>
<dbReference type="Pfam" id="PF20582">
    <property type="entry name" value="UPF0758_N"/>
    <property type="match status" value="1"/>
</dbReference>
<dbReference type="PANTHER" id="PTHR30471">
    <property type="entry name" value="DNA REPAIR PROTEIN RADC"/>
    <property type="match status" value="1"/>
</dbReference>
<dbReference type="PROSITE" id="PS01302">
    <property type="entry name" value="UPF0758"/>
    <property type="match status" value="1"/>
</dbReference>
<dbReference type="NCBIfam" id="TIGR00608">
    <property type="entry name" value="radc"/>
    <property type="match status" value="1"/>
</dbReference>
<dbReference type="InterPro" id="IPR010994">
    <property type="entry name" value="RuvA_2-like"/>
</dbReference>
<dbReference type="GO" id="GO:0008237">
    <property type="term" value="F:metallopeptidase activity"/>
    <property type="evidence" value="ECO:0007669"/>
    <property type="project" value="UniProtKB-KW"/>
</dbReference>
<organism evidence="9 10">
    <name type="scientific">Caballeronia glathei</name>
    <dbReference type="NCBI Taxonomy" id="60547"/>
    <lineage>
        <taxon>Bacteria</taxon>
        <taxon>Pseudomonadati</taxon>
        <taxon>Pseudomonadota</taxon>
        <taxon>Betaproteobacteria</taxon>
        <taxon>Burkholderiales</taxon>
        <taxon>Burkholderiaceae</taxon>
        <taxon>Caballeronia</taxon>
    </lineage>
</organism>
<accession>A0A069PWJ0</accession>
<dbReference type="EMBL" id="JFHC01000003">
    <property type="protein sequence ID" value="KDR44179.1"/>
    <property type="molecule type" value="Genomic_DNA"/>
</dbReference>
<keyword evidence="2" id="KW-0479">Metal-binding</keyword>
<dbReference type="RefSeq" id="WP_035935063.1">
    <property type="nucleotide sequence ID" value="NZ_CADFFX010000002.1"/>
</dbReference>
<dbReference type="InterPro" id="IPR020891">
    <property type="entry name" value="UPF0758_CS"/>
</dbReference>
<dbReference type="CDD" id="cd08071">
    <property type="entry name" value="MPN_DUF2466"/>
    <property type="match status" value="1"/>
</dbReference>
<keyword evidence="1" id="KW-0645">Protease</keyword>
<dbReference type="PROSITE" id="PS50249">
    <property type="entry name" value="MPN"/>
    <property type="match status" value="1"/>
</dbReference>
<sequence>MSQFKTNAATHAAAVPKRFLHAPPTTRGRKQDRPHERLVNVGSASLSDAELFSLFLQPGPPGSSAIDLAHDLLAQFGTLRGVFDAPIAELCTLRGIAPVRAAQLHAVAELCVSALAEKTRERTLLDAPNVVGDYLKFFLGTRRYEVFVCLYLDARNQLLLAEEAARGSVTRVAVYPREIVRRAIALNAAGLIVAHNHPSGSVAPSANDRKLTQTLQDALTLIDVELLDHFVVASNEVFSFARQGWL</sequence>
<dbReference type="Gene3D" id="3.40.140.10">
    <property type="entry name" value="Cytidine Deaminase, domain 2"/>
    <property type="match status" value="1"/>
</dbReference>
<dbReference type="AlphaFoldDB" id="A0A069PWJ0"/>
<dbReference type="STRING" id="60547.GCA_000751215_04296"/>
<comment type="caution">
    <text evidence="9">The sequence shown here is derived from an EMBL/GenBank/DDBJ whole genome shotgun (WGS) entry which is preliminary data.</text>
</comment>
<evidence type="ECO:0000256" key="5">
    <source>
        <dbReference type="ARBA" id="ARBA00023049"/>
    </source>
</evidence>
<dbReference type="GO" id="GO:0006508">
    <property type="term" value="P:proteolysis"/>
    <property type="evidence" value="ECO:0007669"/>
    <property type="project" value="UniProtKB-KW"/>
</dbReference>
<evidence type="ECO:0000256" key="7">
    <source>
        <dbReference type="SAM" id="MobiDB-lite"/>
    </source>
</evidence>
<feature type="region of interest" description="Disordered" evidence="7">
    <location>
        <begin position="1"/>
        <end position="34"/>
    </location>
</feature>
<dbReference type="Pfam" id="PF04002">
    <property type="entry name" value="RadC"/>
    <property type="match status" value="1"/>
</dbReference>
<dbReference type="GO" id="GO:0046872">
    <property type="term" value="F:metal ion binding"/>
    <property type="evidence" value="ECO:0007669"/>
    <property type="project" value="UniProtKB-KW"/>
</dbReference>
<evidence type="ECO:0000256" key="6">
    <source>
        <dbReference type="RuleBase" id="RU003797"/>
    </source>
</evidence>
<keyword evidence="3" id="KW-0378">Hydrolase</keyword>
<evidence type="ECO:0000256" key="1">
    <source>
        <dbReference type="ARBA" id="ARBA00022670"/>
    </source>
</evidence>
<evidence type="ECO:0000313" key="9">
    <source>
        <dbReference type="EMBL" id="KDR44179.1"/>
    </source>
</evidence>
<keyword evidence="10" id="KW-1185">Reference proteome</keyword>
<gene>
    <name evidence="9" type="ORF">BG61_19110</name>
</gene>
<dbReference type="InterPro" id="IPR001405">
    <property type="entry name" value="UPF0758"/>
</dbReference>
<dbReference type="InterPro" id="IPR046778">
    <property type="entry name" value="UPF0758_N"/>
</dbReference>
<reference evidence="9 10" key="1">
    <citation type="submission" date="2014-03" db="EMBL/GenBank/DDBJ databases">
        <title>Draft Genome Sequences of Four Burkholderia Strains.</title>
        <authorList>
            <person name="Liu X.Y."/>
            <person name="Li C.X."/>
            <person name="Xu J.H."/>
        </authorList>
    </citation>
    <scope>NUCLEOTIDE SEQUENCE [LARGE SCALE GENOMIC DNA]</scope>
    <source>
        <strain evidence="9 10">DSM 50014</strain>
    </source>
</reference>
<evidence type="ECO:0000256" key="4">
    <source>
        <dbReference type="ARBA" id="ARBA00022833"/>
    </source>
</evidence>
<keyword evidence="4" id="KW-0862">Zinc</keyword>
<feature type="domain" description="MPN" evidence="8">
    <location>
        <begin position="124"/>
        <end position="246"/>
    </location>
</feature>
<evidence type="ECO:0000259" key="8">
    <source>
        <dbReference type="PROSITE" id="PS50249"/>
    </source>
</evidence>
<evidence type="ECO:0000256" key="3">
    <source>
        <dbReference type="ARBA" id="ARBA00022801"/>
    </source>
</evidence>
<keyword evidence="5" id="KW-0482">Metalloprotease</keyword>
<name>A0A069PWJ0_9BURK</name>
<dbReference type="InterPro" id="IPR025657">
    <property type="entry name" value="RadC_JAB"/>
</dbReference>
<proteinExistence type="inferred from homology"/>
<dbReference type="SUPFAM" id="SSF47781">
    <property type="entry name" value="RuvA domain 2-like"/>
    <property type="match status" value="1"/>
</dbReference>
<dbReference type="Proteomes" id="UP000027466">
    <property type="component" value="Unassembled WGS sequence"/>
</dbReference>
<evidence type="ECO:0000313" key="10">
    <source>
        <dbReference type="Proteomes" id="UP000027466"/>
    </source>
</evidence>
<evidence type="ECO:0000256" key="2">
    <source>
        <dbReference type="ARBA" id="ARBA00022723"/>
    </source>
</evidence>
<dbReference type="Gene3D" id="1.10.150.20">
    <property type="entry name" value="5' to 3' exonuclease, C-terminal subdomain"/>
    <property type="match status" value="1"/>
</dbReference>
<protein>
    <submittedName>
        <fullName evidence="9">DNA repair protein RadC</fullName>
    </submittedName>
</protein>
<dbReference type="PANTHER" id="PTHR30471:SF3">
    <property type="entry name" value="UPF0758 PROTEIN YEES-RELATED"/>
    <property type="match status" value="1"/>
</dbReference>